<dbReference type="Proteomes" id="UP001165085">
    <property type="component" value="Unassembled WGS sequence"/>
</dbReference>
<organism evidence="2 3">
    <name type="scientific">Triparma strigata</name>
    <dbReference type="NCBI Taxonomy" id="1606541"/>
    <lineage>
        <taxon>Eukaryota</taxon>
        <taxon>Sar</taxon>
        <taxon>Stramenopiles</taxon>
        <taxon>Ochrophyta</taxon>
        <taxon>Bolidophyceae</taxon>
        <taxon>Parmales</taxon>
        <taxon>Triparmaceae</taxon>
        <taxon>Triparma</taxon>
    </lineage>
</organism>
<dbReference type="Pfam" id="PF10294">
    <property type="entry name" value="Methyltransf_16"/>
    <property type="match status" value="1"/>
</dbReference>
<reference evidence="3" key="1">
    <citation type="journal article" date="2023" name="Commun. Biol.">
        <title>Genome analysis of Parmales, the sister group of diatoms, reveals the evolutionary specialization of diatoms from phago-mixotrophs to photoautotrophs.</title>
        <authorList>
            <person name="Ban H."/>
            <person name="Sato S."/>
            <person name="Yoshikawa S."/>
            <person name="Yamada K."/>
            <person name="Nakamura Y."/>
            <person name="Ichinomiya M."/>
            <person name="Sato N."/>
            <person name="Blanc-Mathieu R."/>
            <person name="Endo H."/>
            <person name="Kuwata A."/>
            <person name="Ogata H."/>
        </authorList>
    </citation>
    <scope>NUCLEOTIDE SEQUENCE [LARGE SCALE GENOMIC DNA]</scope>
    <source>
        <strain evidence="3">NIES 3701</strain>
    </source>
</reference>
<keyword evidence="1" id="KW-0732">Signal</keyword>
<feature type="signal peptide" evidence="1">
    <location>
        <begin position="1"/>
        <end position="18"/>
    </location>
</feature>
<evidence type="ECO:0000313" key="3">
    <source>
        <dbReference type="Proteomes" id="UP001165085"/>
    </source>
</evidence>
<evidence type="ECO:0000256" key="1">
    <source>
        <dbReference type="SAM" id="SignalP"/>
    </source>
</evidence>
<dbReference type="EMBL" id="BRXY01000327">
    <property type="protein sequence ID" value="GMH87351.1"/>
    <property type="molecule type" value="Genomic_DNA"/>
</dbReference>
<dbReference type="SUPFAM" id="SSF53335">
    <property type="entry name" value="S-adenosyl-L-methionine-dependent methyltransferases"/>
    <property type="match status" value="1"/>
</dbReference>
<name>A0A9W7BB23_9STRA</name>
<dbReference type="InterPro" id="IPR019410">
    <property type="entry name" value="Methyltransf_16"/>
</dbReference>
<dbReference type="InterPro" id="IPR029063">
    <property type="entry name" value="SAM-dependent_MTases_sf"/>
</dbReference>
<feature type="chain" id="PRO_5040771643" evidence="1">
    <location>
        <begin position="19"/>
        <end position="286"/>
    </location>
</feature>
<evidence type="ECO:0000313" key="2">
    <source>
        <dbReference type="EMBL" id="GMH87351.1"/>
    </source>
</evidence>
<keyword evidence="3" id="KW-1185">Reference proteome</keyword>
<proteinExistence type="predicted"/>
<gene>
    <name evidence="2" type="ORF">TrST_g11873</name>
</gene>
<dbReference type="OrthoDB" id="46564at2759"/>
<sequence>MLASLIVSLSMSYTLLRASDRSLAGTGLRHTSGRIVNGLSESKFSFGDGGETFTISEISDYEEGCGIGRNIWEASVALSCFLASYSESMGRTLEIGAGVGLVGHSIASNSSKARVVMTDHFAPLVDNLASSLLRNDLKATTALLDWREPELADAVASGSFDTVVGADVIYYYPDVKPIAAILQHLLAEAGGTAWIASPDYRAAEIGQALAATLRDKHGAIVDEEKYILVSEVGEIGDEAEQTETDKEDAIVHRRDFFGGAGNDSGGGEPEAGHSIFRVRFPAVAKG</sequence>
<accession>A0A9W7BB23</accession>
<dbReference type="PANTHER" id="PTHR14614">
    <property type="entry name" value="HEPATOCELLULAR CARCINOMA-ASSOCIATED ANTIGEN"/>
    <property type="match status" value="1"/>
</dbReference>
<dbReference type="Gene3D" id="3.40.50.150">
    <property type="entry name" value="Vaccinia Virus protein VP39"/>
    <property type="match status" value="1"/>
</dbReference>
<protein>
    <submittedName>
        <fullName evidence="2">Uncharacterized protein</fullName>
    </submittedName>
</protein>
<comment type="caution">
    <text evidence="2">The sequence shown here is derived from an EMBL/GenBank/DDBJ whole genome shotgun (WGS) entry which is preliminary data.</text>
</comment>
<dbReference type="AlphaFoldDB" id="A0A9W7BB23"/>